<keyword evidence="2" id="KW-1185">Reference proteome</keyword>
<dbReference type="KEGG" id="crw:CROST_046770"/>
<reference evidence="1 2" key="1">
    <citation type="submission" date="2022-04" db="EMBL/GenBank/DDBJ databases">
        <title>Genome sequence of C. roseum typestrain.</title>
        <authorList>
            <person name="Poehlein A."/>
            <person name="Schoch T."/>
            <person name="Duerre P."/>
            <person name="Daniel R."/>
        </authorList>
    </citation>
    <scope>NUCLEOTIDE SEQUENCE [LARGE SCALE GENOMIC DNA]</scope>
    <source>
        <strain evidence="1 2">DSM 7320</strain>
        <plasmid evidence="1 2">p330</plasmid>
    </source>
</reference>
<organism evidence="1 2">
    <name type="scientific">Clostridium felsineum</name>
    <dbReference type="NCBI Taxonomy" id="36839"/>
    <lineage>
        <taxon>Bacteria</taxon>
        <taxon>Bacillati</taxon>
        <taxon>Bacillota</taxon>
        <taxon>Clostridia</taxon>
        <taxon>Eubacteriales</taxon>
        <taxon>Clostridiaceae</taxon>
        <taxon>Clostridium</taxon>
    </lineage>
</organism>
<dbReference type="Proteomes" id="UP000190951">
    <property type="component" value="Plasmid p330"/>
</dbReference>
<dbReference type="RefSeq" id="WP_077832564.1">
    <property type="nucleotide sequence ID" value="NZ_CP096984.1"/>
</dbReference>
<gene>
    <name evidence="1" type="ORF">CROST_046770</name>
</gene>
<dbReference type="AlphaFoldDB" id="A0A1S8L1J9"/>
<protein>
    <submittedName>
        <fullName evidence="1">Uncharacterized protein</fullName>
    </submittedName>
</protein>
<proteinExistence type="predicted"/>
<accession>A0A1S8L1J9</accession>
<geneLocation type="plasmid" evidence="1 2">
    <name>p330</name>
</geneLocation>
<evidence type="ECO:0000313" key="1">
    <source>
        <dbReference type="EMBL" id="URZ13899.1"/>
    </source>
</evidence>
<evidence type="ECO:0000313" key="2">
    <source>
        <dbReference type="Proteomes" id="UP000190951"/>
    </source>
</evidence>
<sequence>MNIIAIILVFIFLGFGVPISALYNFRYNEKHNFQCTKCFHVFDIGGNALNSFRTFTKLYVKCPNCRRYVPVKIVRKE</sequence>
<name>A0A1S8L1J9_9CLOT</name>
<dbReference type="EMBL" id="CP096984">
    <property type="protein sequence ID" value="URZ13899.1"/>
    <property type="molecule type" value="Genomic_DNA"/>
</dbReference>
<dbReference type="STRING" id="84029.CROST_31640"/>
<keyword evidence="1" id="KW-0614">Plasmid</keyword>